<dbReference type="SMART" id="SM00382">
    <property type="entry name" value="AAA"/>
    <property type="match status" value="1"/>
</dbReference>
<dbReference type="InterPro" id="IPR005898">
    <property type="entry name" value="Cyc_pep_transpt_SyrD/YojI"/>
</dbReference>
<name>A0ABS7TKW0_9BACT</name>
<feature type="transmembrane region" description="Helical" evidence="8">
    <location>
        <begin position="17"/>
        <end position="36"/>
    </location>
</feature>
<dbReference type="InterPro" id="IPR027417">
    <property type="entry name" value="P-loop_NTPase"/>
</dbReference>
<accession>A0ABS7TKW0</accession>
<dbReference type="SUPFAM" id="SSF90123">
    <property type="entry name" value="ABC transporter transmembrane region"/>
    <property type="match status" value="1"/>
</dbReference>
<feature type="transmembrane region" description="Helical" evidence="8">
    <location>
        <begin position="236"/>
        <end position="257"/>
    </location>
</feature>
<feature type="domain" description="ABC transmembrane type-1" evidence="10">
    <location>
        <begin position="17"/>
        <end position="290"/>
    </location>
</feature>
<proteinExistence type="predicted"/>
<reference evidence="11" key="1">
    <citation type="submission" date="2021-08" db="EMBL/GenBank/DDBJ databases">
        <authorList>
            <person name="Stevens D.C."/>
        </authorList>
    </citation>
    <scope>NUCLEOTIDE SEQUENCE</scope>
    <source>
        <strain evidence="11">DSM 53165</strain>
    </source>
</reference>
<dbReference type="SUPFAM" id="SSF52540">
    <property type="entry name" value="P-loop containing nucleoside triphosphate hydrolases"/>
    <property type="match status" value="1"/>
</dbReference>
<keyword evidence="2" id="KW-0813">Transport</keyword>
<feature type="domain" description="ABC transporter" evidence="9">
    <location>
        <begin position="327"/>
        <end position="544"/>
    </location>
</feature>
<dbReference type="EMBL" id="JAIRAU010000002">
    <property type="protein sequence ID" value="MBZ5708859.1"/>
    <property type="molecule type" value="Genomic_DNA"/>
</dbReference>
<keyword evidence="5" id="KW-0067">ATP-binding</keyword>
<keyword evidence="6 8" id="KW-1133">Transmembrane helix</keyword>
<evidence type="ECO:0000256" key="7">
    <source>
        <dbReference type="ARBA" id="ARBA00023136"/>
    </source>
</evidence>
<feature type="transmembrane region" description="Helical" evidence="8">
    <location>
        <begin position="134"/>
        <end position="159"/>
    </location>
</feature>
<comment type="caution">
    <text evidence="11">The sequence shown here is derived from an EMBL/GenBank/DDBJ whole genome shotgun (WGS) entry which is preliminary data.</text>
</comment>
<dbReference type="Pfam" id="PF00005">
    <property type="entry name" value="ABC_tran"/>
    <property type="match status" value="1"/>
</dbReference>
<keyword evidence="4" id="KW-0547">Nucleotide-binding</keyword>
<feature type="transmembrane region" description="Helical" evidence="8">
    <location>
        <begin position="48"/>
        <end position="64"/>
    </location>
</feature>
<dbReference type="PROSITE" id="PS50929">
    <property type="entry name" value="ABC_TM1F"/>
    <property type="match status" value="1"/>
</dbReference>
<evidence type="ECO:0000313" key="11">
    <source>
        <dbReference type="EMBL" id="MBZ5708859.1"/>
    </source>
</evidence>
<keyword evidence="7 8" id="KW-0472">Membrane</keyword>
<evidence type="ECO:0000256" key="4">
    <source>
        <dbReference type="ARBA" id="ARBA00022741"/>
    </source>
</evidence>
<dbReference type="Pfam" id="PF00664">
    <property type="entry name" value="ABC_membrane"/>
    <property type="match status" value="1"/>
</dbReference>
<evidence type="ECO:0000256" key="3">
    <source>
        <dbReference type="ARBA" id="ARBA00022692"/>
    </source>
</evidence>
<evidence type="ECO:0000256" key="2">
    <source>
        <dbReference type="ARBA" id="ARBA00022448"/>
    </source>
</evidence>
<dbReference type="NCBIfam" id="TIGR01194">
    <property type="entry name" value="cyc_pep_trnsptr"/>
    <property type="match status" value="1"/>
</dbReference>
<dbReference type="InterPro" id="IPR003593">
    <property type="entry name" value="AAA+_ATPase"/>
</dbReference>
<dbReference type="CDD" id="cd03225">
    <property type="entry name" value="ABC_cobalt_CbiO_domain1"/>
    <property type="match status" value="1"/>
</dbReference>
<dbReference type="InterPro" id="IPR011527">
    <property type="entry name" value="ABC1_TM_dom"/>
</dbReference>
<dbReference type="PANTHER" id="PTHR43553:SF11">
    <property type="entry name" value="ABC TRANSPORTER ATP-BINDING_PERMEASE PROTEIN YOJI"/>
    <property type="match status" value="1"/>
</dbReference>
<evidence type="ECO:0000313" key="12">
    <source>
        <dbReference type="Proteomes" id="UP001139031"/>
    </source>
</evidence>
<dbReference type="InterPro" id="IPR003439">
    <property type="entry name" value="ABC_transporter-like_ATP-bd"/>
</dbReference>
<evidence type="ECO:0000259" key="9">
    <source>
        <dbReference type="PROSITE" id="PS50893"/>
    </source>
</evidence>
<evidence type="ECO:0000256" key="1">
    <source>
        <dbReference type="ARBA" id="ARBA00004651"/>
    </source>
</evidence>
<dbReference type="Proteomes" id="UP001139031">
    <property type="component" value="Unassembled WGS sequence"/>
</dbReference>
<evidence type="ECO:0000259" key="10">
    <source>
        <dbReference type="PROSITE" id="PS50929"/>
    </source>
</evidence>
<organism evidence="11 12">
    <name type="scientific">Nannocystis pusilla</name>
    <dbReference type="NCBI Taxonomy" id="889268"/>
    <lineage>
        <taxon>Bacteria</taxon>
        <taxon>Pseudomonadati</taxon>
        <taxon>Myxococcota</taxon>
        <taxon>Polyangia</taxon>
        <taxon>Nannocystales</taxon>
        <taxon>Nannocystaceae</taxon>
        <taxon>Nannocystis</taxon>
    </lineage>
</organism>
<dbReference type="Gene3D" id="3.40.50.300">
    <property type="entry name" value="P-loop containing nucleotide triphosphate hydrolases"/>
    <property type="match status" value="1"/>
</dbReference>
<protein>
    <submittedName>
        <fullName evidence="11">Cyclic peptide export ABC transporter</fullName>
    </submittedName>
</protein>
<sequence length="544" mass="59545">MTIVELFLDEAGRERRAVLTAATLAGVANVLVLALVNAASASSDPTEFRIFAMFALGVVLYAVAGRATYHRCVAIVESALHRMKTRIVDKVERADLASIERIGSAEIFDRLTENAAVISGWAGHMAHVLQSASISVFACLYLAYVSPTAFVLLALLTAISVSIYRARVRELDGYFQEKAETRLRFFDSLTDLLRGFKEVKYSRRRGTEVRAGIVAHSERMRRATVLSGRIFDDNWIFANCSLFALLGTVVFVLPQYVPTDTAMTGTLVAGTMFIWGPLSGIINGVAAFTRSNQALAEIAALEAKLDAAGLESSEPGEDPWGGRFSSIELRGLQYGHAGGTEQGFHIGPIDLTVNAGEVLFIVGGNGSGKTTLVKTLTGLYAPSGGRLLVDGIAVDPRNAAAYRELFTTIYSDFHLFSRLYGLADVDASEVHRLLAQMHLRSQTSFAEGGFTKRELSTGQRKRLAMIVALLEDRPIYVFDEWAADQDPEFRKYFYTELLPTLRARGKTVLAVSHDDRYFSCADRVITMEQGQIRAVQRSAESAGH</sequence>
<dbReference type="PANTHER" id="PTHR43553">
    <property type="entry name" value="HEAVY METAL TRANSPORTER"/>
    <property type="match status" value="1"/>
</dbReference>
<dbReference type="InterPro" id="IPR050095">
    <property type="entry name" value="ECF_ABC_transporter_ATP-bd"/>
</dbReference>
<feature type="transmembrane region" description="Helical" evidence="8">
    <location>
        <begin position="263"/>
        <end position="288"/>
    </location>
</feature>
<keyword evidence="3 8" id="KW-0812">Transmembrane</keyword>
<evidence type="ECO:0000256" key="8">
    <source>
        <dbReference type="SAM" id="Phobius"/>
    </source>
</evidence>
<keyword evidence="12" id="KW-1185">Reference proteome</keyword>
<dbReference type="RefSeq" id="WP_224190639.1">
    <property type="nucleotide sequence ID" value="NZ_JAIRAU010000002.1"/>
</dbReference>
<dbReference type="PROSITE" id="PS50893">
    <property type="entry name" value="ABC_TRANSPORTER_2"/>
    <property type="match status" value="1"/>
</dbReference>
<dbReference type="InterPro" id="IPR036640">
    <property type="entry name" value="ABC1_TM_sf"/>
</dbReference>
<evidence type="ECO:0000256" key="6">
    <source>
        <dbReference type="ARBA" id="ARBA00022989"/>
    </source>
</evidence>
<gene>
    <name evidence="11" type="ORF">K7C98_06295</name>
</gene>
<dbReference type="Gene3D" id="1.20.1560.10">
    <property type="entry name" value="ABC transporter type 1, transmembrane domain"/>
    <property type="match status" value="1"/>
</dbReference>
<comment type="subcellular location">
    <subcellularLocation>
        <location evidence="1">Cell membrane</location>
        <topology evidence="1">Multi-pass membrane protein</topology>
    </subcellularLocation>
</comment>
<evidence type="ECO:0000256" key="5">
    <source>
        <dbReference type="ARBA" id="ARBA00022840"/>
    </source>
</evidence>
<dbReference type="InterPro" id="IPR015856">
    <property type="entry name" value="ABC_transpr_CbiO/EcfA_su"/>
</dbReference>